<dbReference type="InterPro" id="IPR046618">
    <property type="entry name" value="DUF6731"/>
</dbReference>
<dbReference type="AlphaFoldDB" id="A0A0B5ASI4"/>
<dbReference type="OrthoDB" id="2988737at2"/>
<dbReference type="Pfam" id="PF20505">
    <property type="entry name" value="DUF6731"/>
    <property type="match status" value="1"/>
</dbReference>
<proteinExistence type="predicted"/>
<dbReference type="Proteomes" id="UP000031449">
    <property type="component" value="Chromosome"/>
</dbReference>
<dbReference type="HOGENOM" id="CLU_079012_0_0_9"/>
<evidence type="ECO:0000313" key="2">
    <source>
        <dbReference type="Proteomes" id="UP000031449"/>
    </source>
</evidence>
<organism evidence="1 2">
    <name type="scientific">Jeotgalibacillus malaysiensis</name>
    <dbReference type="NCBI Taxonomy" id="1508404"/>
    <lineage>
        <taxon>Bacteria</taxon>
        <taxon>Bacillati</taxon>
        <taxon>Bacillota</taxon>
        <taxon>Bacilli</taxon>
        <taxon>Bacillales</taxon>
        <taxon>Caryophanaceae</taxon>
        <taxon>Jeotgalibacillus</taxon>
    </lineage>
</organism>
<evidence type="ECO:0000313" key="1">
    <source>
        <dbReference type="EMBL" id="AJD91523.1"/>
    </source>
</evidence>
<gene>
    <name evidence="1" type="ORF">JMA_22060</name>
</gene>
<dbReference type="KEGG" id="jeo:JMA_22060"/>
<protein>
    <submittedName>
        <fullName evidence="1">Uncharacterized protein</fullName>
    </submittedName>
</protein>
<dbReference type="BioCyc" id="JESP1508404:G14D9-11461-MONOMER"/>
<dbReference type="EMBL" id="CP009416">
    <property type="protein sequence ID" value="AJD91523.1"/>
    <property type="molecule type" value="Genomic_DNA"/>
</dbReference>
<dbReference type="STRING" id="1508404.JMA_22060"/>
<keyword evidence="2" id="KW-1185">Reference proteome</keyword>
<sequence>MPTKLINFDLFKIYYGQNKQDTFDLKLDEEFKKNIKTEINVFDYILRIGELKQVKRNSAFPDLIDNKLWIGVIERINVTEEGYTAQIGKSGRKTYATGDDEGPLNDTVFLYDPKSGVLILQRSRGGAAHTNMTNFVSSMCKDENVTLKILVDKKTLSKLDKLPQIDTIEYQIAKPNPKTFRDNKRELNGDIKMLNKMKGEKMKVIIGEQKDVLLDKQMVRQKVKSLLESEDEVSRLIVKGYNNADREVLDLIKHKIQAHKKVTADPGHKVSYIHIIDVMESIFREKENLIKDFI</sequence>
<name>A0A0B5ASI4_9BACL</name>
<accession>A0A0B5ASI4</accession>
<reference evidence="1 2" key="1">
    <citation type="submission" date="2014-08" db="EMBL/GenBank/DDBJ databases">
        <title>Complete genome of a marine bacteria Jeotgalibacillus malaysiensis.</title>
        <authorList>
            <person name="Yaakop A.S."/>
            <person name="Chan K.-G."/>
            <person name="Goh K.M."/>
        </authorList>
    </citation>
    <scope>NUCLEOTIDE SEQUENCE [LARGE SCALE GENOMIC DNA]</scope>
    <source>
        <strain evidence="1 2">D5</strain>
    </source>
</reference>